<keyword evidence="4 7" id="KW-0812">Transmembrane</keyword>
<accession>A0ABP4VTW9</accession>
<dbReference type="Proteomes" id="UP001500655">
    <property type="component" value="Unassembled WGS sequence"/>
</dbReference>
<proteinExistence type="inferred from homology"/>
<comment type="subcellular location">
    <subcellularLocation>
        <location evidence="1 7">Cell membrane</location>
        <topology evidence="1 7">Multi-pass membrane protein</topology>
    </subcellularLocation>
</comment>
<reference evidence="10" key="1">
    <citation type="journal article" date="2019" name="Int. J. Syst. Evol. Microbiol.">
        <title>The Global Catalogue of Microorganisms (GCM) 10K type strain sequencing project: providing services to taxonomists for standard genome sequencing and annotation.</title>
        <authorList>
            <consortium name="The Broad Institute Genomics Platform"/>
            <consortium name="The Broad Institute Genome Sequencing Center for Infectious Disease"/>
            <person name="Wu L."/>
            <person name="Ma J."/>
        </authorList>
    </citation>
    <scope>NUCLEOTIDE SEQUENCE [LARGE SCALE GENOMIC DNA]</scope>
    <source>
        <strain evidence="10">JCM 13249</strain>
    </source>
</reference>
<protein>
    <submittedName>
        <fullName evidence="9">ABC transporter permease</fullName>
    </submittedName>
</protein>
<dbReference type="PANTHER" id="PTHR43163">
    <property type="entry name" value="DIPEPTIDE TRANSPORT SYSTEM PERMEASE PROTEIN DPPB-RELATED"/>
    <property type="match status" value="1"/>
</dbReference>
<evidence type="ECO:0000256" key="6">
    <source>
        <dbReference type="ARBA" id="ARBA00023136"/>
    </source>
</evidence>
<dbReference type="InterPro" id="IPR035906">
    <property type="entry name" value="MetI-like_sf"/>
</dbReference>
<comment type="similarity">
    <text evidence="7">Belongs to the binding-protein-dependent transport system permease family.</text>
</comment>
<dbReference type="Pfam" id="PF00528">
    <property type="entry name" value="BPD_transp_1"/>
    <property type="match status" value="1"/>
</dbReference>
<evidence type="ECO:0000256" key="3">
    <source>
        <dbReference type="ARBA" id="ARBA00022475"/>
    </source>
</evidence>
<evidence type="ECO:0000256" key="1">
    <source>
        <dbReference type="ARBA" id="ARBA00004651"/>
    </source>
</evidence>
<dbReference type="PANTHER" id="PTHR43163:SF7">
    <property type="entry name" value="DIPEPTIDE-TRANSPORT INTEGRAL MEMBRANE PROTEIN ABC TRANSPORTER DPPB-RELATED"/>
    <property type="match status" value="1"/>
</dbReference>
<feature type="transmembrane region" description="Helical" evidence="7">
    <location>
        <begin position="12"/>
        <end position="30"/>
    </location>
</feature>
<dbReference type="Pfam" id="PF19300">
    <property type="entry name" value="BPD_transp_1_N"/>
    <property type="match status" value="1"/>
</dbReference>
<dbReference type="CDD" id="cd06261">
    <property type="entry name" value="TM_PBP2"/>
    <property type="match status" value="1"/>
</dbReference>
<gene>
    <name evidence="9" type="ORF">GCM10009681_02030</name>
</gene>
<keyword evidence="3" id="KW-1003">Cell membrane</keyword>
<dbReference type="InterPro" id="IPR045621">
    <property type="entry name" value="BPD_transp_1_N"/>
</dbReference>
<evidence type="ECO:0000256" key="4">
    <source>
        <dbReference type="ARBA" id="ARBA00022692"/>
    </source>
</evidence>
<evidence type="ECO:0000313" key="9">
    <source>
        <dbReference type="EMBL" id="GAA1735269.1"/>
    </source>
</evidence>
<feature type="transmembrane region" description="Helical" evidence="7">
    <location>
        <begin position="104"/>
        <end position="125"/>
    </location>
</feature>
<evidence type="ECO:0000259" key="8">
    <source>
        <dbReference type="PROSITE" id="PS50928"/>
    </source>
</evidence>
<evidence type="ECO:0000256" key="7">
    <source>
        <dbReference type="RuleBase" id="RU363032"/>
    </source>
</evidence>
<feature type="transmembrane region" description="Helical" evidence="7">
    <location>
        <begin position="178"/>
        <end position="197"/>
    </location>
</feature>
<keyword evidence="6 7" id="KW-0472">Membrane</keyword>
<evidence type="ECO:0000313" key="10">
    <source>
        <dbReference type="Proteomes" id="UP001500655"/>
    </source>
</evidence>
<dbReference type="RefSeq" id="WP_344075682.1">
    <property type="nucleotide sequence ID" value="NZ_BAAALS010000001.1"/>
</dbReference>
<organism evidence="9 10">
    <name type="scientific">Luedemannella helvata</name>
    <dbReference type="NCBI Taxonomy" id="349315"/>
    <lineage>
        <taxon>Bacteria</taxon>
        <taxon>Bacillati</taxon>
        <taxon>Actinomycetota</taxon>
        <taxon>Actinomycetes</taxon>
        <taxon>Micromonosporales</taxon>
        <taxon>Micromonosporaceae</taxon>
        <taxon>Luedemannella</taxon>
    </lineage>
</organism>
<name>A0ABP4VTW9_9ACTN</name>
<feature type="domain" description="ABC transmembrane type-1" evidence="8">
    <location>
        <begin position="98"/>
        <end position="301"/>
    </location>
</feature>
<keyword evidence="10" id="KW-1185">Reference proteome</keyword>
<evidence type="ECO:0000256" key="5">
    <source>
        <dbReference type="ARBA" id="ARBA00022989"/>
    </source>
</evidence>
<dbReference type="PROSITE" id="PS50928">
    <property type="entry name" value="ABC_TM1"/>
    <property type="match status" value="1"/>
</dbReference>
<feature type="transmembrane region" description="Helical" evidence="7">
    <location>
        <begin position="137"/>
        <end position="158"/>
    </location>
</feature>
<evidence type="ECO:0000256" key="2">
    <source>
        <dbReference type="ARBA" id="ARBA00022448"/>
    </source>
</evidence>
<comment type="caution">
    <text evidence="9">The sequence shown here is derived from an EMBL/GenBank/DDBJ whole genome shotgun (WGS) entry which is preliminary data.</text>
</comment>
<keyword evidence="5 7" id="KW-1133">Transmembrane helix</keyword>
<dbReference type="SUPFAM" id="SSF161098">
    <property type="entry name" value="MetI-like"/>
    <property type="match status" value="1"/>
</dbReference>
<keyword evidence="2 7" id="KW-0813">Transport</keyword>
<sequence>MFRYIVRRLLQMVVAFFGTTLIVFALMFAGRGDARNVAQSLAGERPVSEAQLNRLIEEFHLNDGFFAQYFYYITGLLRGDFGTSLTGQPIGDILARAWPVTAKLAVVAILFAILFGVTAGIIAGIRRGGIFDNSTLILTLVVIGIPSIVLAPVSQYLFAVKWPIFPATAGANPNLYQLLLPGMVLGSLSLATALRLTRTSVGENLRSDYVRTARSKGMPPRRVIGVHVLRNSLIPIVTFLGVELGNLMGGAIVTEGVFNVPGVGQYLFRSIRTGDGPLVIGFVSILVIVYLVINLVVDVLYAVLDPRIRYE</sequence>
<dbReference type="Gene3D" id="1.10.3720.10">
    <property type="entry name" value="MetI-like"/>
    <property type="match status" value="1"/>
</dbReference>
<feature type="transmembrane region" description="Helical" evidence="7">
    <location>
        <begin position="278"/>
        <end position="304"/>
    </location>
</feature>
<dbReference type="InterPro" id="IPR000515">
    <property type="entry name" value="MetI-like"/>
</dbReference>
<dbReference type="EMBL" id="BAAALS010000001">
    <property type="protein sequence ID" value="GAA1735269.1"/>
    <property type="molecule type" value="Genomic_DNA"/>
</dbReference>